<evidence type="ECO:0000313" key="1">
    <source>
        <dbReference type="Ensembl" id="ENSSANP00000055735.1"/>
    </source>
</evidence>
<keyword evidence="2" id="KW-1185">Reference proteome</keyword>
<organism evidence="1 2">
    <name type="scientific">Sinocyclocheilus anshuiensis</name>
    <dbReference type="NCBI Taxonomy" id="1608454"/>
    <lineage>
        <taxon>Eukaryota</taxon>
        <taxon>Metazoa</taxon>
        <taxon>Chordata</taxon>
        <taxon>Craniata</taxon>
        <taxon>Vertebrata</taxon>
        <taxon>Euteleostomi</taxon>
        <taxon>Actinopterygii</taxon>
        <taxon>Neopterygii</taxon>
        <taxon>Teleostei</taxon>
        <taxon>Ostariophysi</taxon>
        <taxon>Cypriniformes</taxon>
        <taxon>Cyprinidae</taxon>
        <taxon>Cyprininae</taxon>
        <taxon>Sinocyclocheilus</taxon>
    </lineage>
</organism>
<dbReference type="InterPro" id="IPR013083">
    <property type="entry name" value="Znf_RING/FYVE/PHD"/>
</dbReference>
<evidence type="ECO:0000313" key="2">
    <source>
        <dbReference type="Proteomes" id="UP000472260"/>
    </source>
</evidence>
<dbReference type="Proteomes" id="UP000472260">
    <property type="component" value="Unassembled WGS sequence"/>
</dbReference>
<reference evidence="1" key="1">
    <citation type="submission" date="2025-08" db="UniProtKB">
        <authorList>
            <consortium name="Ensembl"/>
        </authorList>
    </citation>
    <scope>IDENTIFICATION</scope>
</reference>
<reference evidence="1" key="2">
    <citation type="submission" date="2025-09" db="UniProtKB">
        <authorList>
            <consortium name="Ensembl"/>
        </authorList>
    </citation>
    <scope>IDENTIFICATION</scope>
</reference>
<protein>
    <recommendedName>
        <fullName evidence="3">Zinc finger RING-type eukaryotic domain-containing protein</fullName>
    </recommendedName>
</protein>
<dbReference type="Gene3D" id="3.30.40.10">
    <property type="entry name" value="Zinc/RING finger domain, C3HC4 (zinc finger)"/>
    <property type="match status" value="1"/>
</dbReference>
<sequence>MASLNVSTEELSCPMCHEIFKDPVLISCSHVICPYTDFCCFCASYTKSF</sequence>
<proteinExistence type="predicted"/>
<dbReference type="SUPFAM" id="SSF57850">
    <property type="entry name" value="RING/U-box"/>
    <property type="match status" value="1"/>
</dbReference>
<dbReference type="Ensembl" id="ENSSANT00000059306.1">
    <property type="protein sequence ID" value="ENSSANP00000055735.1"/>
    <property type="gene ID" value="ENSSANG00000027917.1"/>
</dbReference>
<evidence type="ECO:0008006" key="3">
    <source>
        <dbReference type="Google" id="ProtNLM"/>
    </source>
</evidence>
<accession>A0A671PAJ2</accession>
<name>A0A671PAJ2_9TELE</name>
<dbReference type="AlphaFoldDB" id="A0A671PAJ2"/>